<reference evidence="2 3" key="1">
    <citation type="journal article" date="2018" name="Mol. Plant">
        <title>The genome of Artemisia annua provides insight into the evolution of Asteraceae family and artemisinin biosynthesis.</title>
        <authorList>
            <person name="Shen Q."/>
            <person name="Zhang L."/>
            <person name="Liao Z."/>
            <person name="Wang S."/>
            <person name="Yan T."/>
            <person name="Shi P."/>
            <person name="Liu M."/>
            <person name="Fu X."/>
            <person name="Pan Q."/>
            <person name="Wang Y."/>
            <person name="Lv Z."/>
            <person name="Lu X."/>
            <person name="Zhang F."/>
            <person name="Jiang W."/>
            <person name="Ma Y."/>
            <person name="Chen M."/>
            <person name="Hao X."/>
            <person name="Li L."/>
            <person name="Tang Y."/>
            <person name="Lv G."/>
            <person name="Zhou Y."/>
            <person name="Sun X."/>
            <person name="Brodelius P.E."/>
            <person name="Rose J.K.C."/>
            <person name="Tang K."/>
        </authorList>
    </citation>
    <scope>NUCLEOTIDE SEQUENCE [LARGE SCALE GENOMIC DNA]</scope>
    <source>
        <strain evidence="3">cv. Huhao1</strain>
        <tissue evidence="2">Leaf</tissue>
    </source>
</reference>
<evidence type="ECO:0000313" key="3">
    <source>
        <dbReference type="Proteomes" id="UP000245207"/>
    </source>
</evidence>
<dbReference type="PANTHER" id="PTHR16027">
    <property type="entry name" value="DILUTE DOMAIN-CONTAINING PROTEIN YPR089W"/>
    <property type="match status" value="1"/>
</dbReference>
<comment type="caution">
    <text evidence="2">The sequence shown here is derived from an EMBL/GenBank/DDBJ whole genome shotgun (WGS) entry which is preliminary data.</text>
</comment>
<dbReference type="AlphaFoldDB" id="A0A2U1KAQ8"/>
<dbReference type="EMBL" id="PKPP01025114">
    <property type="protein sequence ID" value="PWA33453.1"/>
    <property type="molecule type" value="Genomic_DNA"/>
</dbReference>
<keyword evidence="3" id="KW-1185">Reference proteome</keyword>
<dbReference type="PROSITE" id="PS51126">
    <property type="entry name" value="DILUTE"/>
    <property type="match status" value="1"/>
</dbReference>
<name>A0A2U1KAQ8_ARTAN</name>
<organism evidence="2 3">
    <name type="scientific">Artemisia annua</name>
    <name type="common">Sweet wormwood</name>
    <dbReference type="NCBI Taxonomy" id="35608"/>
    <lineage>
        <taxon>Eukaryota</taxon>
        <taxon>Viridiplantae</taxon>
        <taxon>Streptophyta</taxon>
        <taxon>Embryophyta</taxon>
        <taxon>Tracheophyta</taxon>
        <taxon>Spermatophyta</taxon>
        <taxon>Magnoliopsida</taxon>
        <taxon>eudicotyledons</taxon>
        <taxon>Gunneridae</taxon>
        <taxon>Pentapetalae</taxon>
        <taxon>asterids</taxon>
        <taxon>campanulids</taxon>
        <taxon>Asterales</taxon>
        <taxon>Asteraceae</taxon>
        <taxon>Asteroideae</taxon>
        <taxon>Anthemideae</taxon>
        <taxon>Artemisiinae</taxon>
        <taxon>Artemisia</taxon>
    </lineage>
</organism>
<evidence type="ECO:0000259" key="1">
    <source>
        <dbReference type="PROSITE" id="PS51126"/>
    </source>
</evidence>
<dbReference type="InterPro" id="IPR052072">
    <property type="entry name" value="Vascular_dev_regulator"/>
</dbReference>
<sequence length="103" mass="11559">MMHVLILFCETQAPQTSNGVLRSDMSFGKGSQSSHWQGMVDCLNTLLNTLKESFVPPIIVFKIFSQVFSYINVQHLNSCLSEVLLFRQDTFTLDVMEVPQGSG</sequence>
<dbReference type="Proteomes" id="UP000245207">
    <property type="component" value="Unassembled WGS sequence"/>
</dbReference>
<dbReference type="InterPro" id="IPR002710">
    <property type="entry name" value="Dilute_dom"/>
</dbReference>
<dbReference type="OrthoDB" id="6108017at2759"/>
<gene>
    <name evidence="2" type="ORF">CTI12_AA624780</name>
</gene>
<feature type="domain" description="Dilute" evidence="1">
    <location>
        <begin position="1"/>
        <end position="103"/>
    </location>
</feature>
<protein>
    <submittedName>
        <fullName evidence="2">Myosin 2</fullName>
    </submittedName>
</protein>
<accession>A0A2U1KAQ8</accession>
<dbReference type="PANTHER" id="PTHR16027:SF6">
    <property type="entry name" value="DILUTE DOMAIN-CONTAINING PROTEIN"/>
    <property type="match status" value="1"/>
</dbReference>
<evidence type="ECO:0000313" key="2">
    <source>
        <dbReference type="EMBL" id="PWA33453.1"/>
    </source>
</evidence>
<dbReference type="STRING" id="35608.A0A2U1KAQ8"/>
<proteinExistence type="predicted"/>